<reference evidence="2 3" key="1">
    <citation type="submission" date="2018-11" db="EMBL/GenBank/DDBJ databases">
        <title>Complete genome sequence of Nocardioides baekrokdamisoli strain KCTC 39748.</title>
        <authorList>
            <person name="Kang S.W."/>
            <person name="Lee K.C."/>
            <person name="Kim K.K."/>
            <person name="Kim J.S."/>
            <person name="Kim D.S."/>
            <person name="Ko S.H."/>
            <person name="Yang S.H."/>
            <person name="Shin Y.K."/>
            <person name="Lee J.S."/>
        </authorList>
    </citation>
    <scope>NUCLEOTIDE SEQUENCE [LARGE SCALE GENOMIC DNA]</scope>
    <source>
        <strain evidence="2 3">KCTC 39748</strain>
    </source>
</reference>
<gene>
    <name evidence="2" type="ORF">Back2_10860</name>
</gene>
<dbReference type="AlphaFoldDB" id="A0A3G9J1F4"/>
<proteinExistence type="predicted"/>
<dbReference type="KEGG" id="nbe:Back2_10860"/>
<evidence type="ECO:0000313" key="3">
    <source>
        <dbReference type="Proteomes" id="UP000271573"/>
    </source>
</evidence>
<evidence type="ECO:0000313" key="2">
    <source>
        <dbReference type="EMBL" id="BBH16799.1"/>
    </source>
</evidence>
<evidence type="ECO:0000256" key="1">
    <source>
        <dbReference type="SAM" id="MobiDB-lite"/>
    </source>
</evidence>
<organism evidence="2 3">
    <name type="scientific">Nocardioides baekrokdamisoli</name>
    <dbReference type="NCBI Taxonomy" id="1804624"/>
    <lineage>
        <taxon>Bacteria</taxon>
        <taxon>Bacillati</taxon>
        <taxon>Actinomycetota</taxon>
        <taxon>Actinomycetes</taxon>
        <taxon>Propionibacteriales</taxon>
        <taxon>Nocardioidaceae</taxon>
        <taxon>Nocardioides</taxon>
    </lineage>
</organism>
<accession>A0A3G9J1F4</accession>
<dbReference type="EMBL" id="AP019307">
    <property type="protein sequence ID" value="BBH16799.1"/>
    <property type="molecule type" value="Genomic_DNA"/>
</dbReference>
<feature type="region of interest" description="Disordered" evidence="1">
    <location>
        <begin position="1"/>
        <end position="27"/>
    </location>
</feature>
<name>A0A3G9J1F4_9ACTN</name>
<sequence>MSARRSQRMRDARRAAKTISAHADGIPACPDCPATAAPWEQSPGVVVIKVVHDLDCPWFKAHEARNHRLGEAR</sequence>
<keyword evidence="3" id="KW-1185">Reference proteome</keyword>
<dbReference type="Proteomes" id="UP000271573">
    <property type="component" value="Chromosome"/>
</dbReference>
<protein>
    <submittedName>
        <fullName evidence="2">Uncharacterized protein</fullName>
    </submittedName>
</protein>